<organism evidence="2 3">
    <name type="scientific">Portunus trituberculatus</name>
    <name type="common">Swimming crab</name>
    <name type="synonym">Neptunus trituberculatus</name>
    <dbReference type="NCBI Taxonomy" id="210409"/>
    <lineage>
        <taxon>Eukaryota</taxon>
        <taxon>Metazoa</taxon>
        <taxon>Ecdysozoa</taxon>
        <taxon>Arthropoda</taxon>
        <taxon>Crustacea</taxon>
        <taxon>Multicrustacea</taxon>
        <taxon>Malacostraca</taxon>
        <taxon>Eumalacostraca</taxon>
        <taxon>Eucarida</taxon>
        <taxon>Decapoda</taxon>
        <taxon>Pleocyemata</taxon>
        <taxon>Brachyura</taxon>
        <taxon>Eubrachyura</taxon>
        <taxon>Portunoidea</taxon>
        <taxon>Portunidae</taxon>
        <taxon>Portuninae</taxon>
        <taxon>Portunus</taxon>
    </lineage>
</organism>
<dbReference type="Proteomes" id="UP000324222">
    <property type="component" value="Unassembled WGS sequence"/>
</dbReference>
<dbReference type="EMBL" id="VSRR010133128">
    <property type="protein sequence ID" value="MPD02795.1"/>
    <property type="molecule type" value="Genomic_DNA"/>
</dbReference>
<evidence type="ECO:0000313" key="2">
    <source>
        <dbReference type="EMBL" id="MPD02795.1"/>
    </source>
</evidence>
<name>A0A5B7KE35_PORTR</name>
<gene>
    <name evidence="2" type="ORF">E2C01_098399</name>
</gene>
<evidence type="ECO:0000313" key="3">
    <source>
        <dbReference type="Proteomes" id="UP000324222"/>
    </source>
</evidence>
<protein>
    <submittedName>
        <fullName evidence="2">Uncharacterized protein</fullName>
    </submittedName>
</protein>
<reference evidence="2 3" key="1">
    <citation type="submission" date="2019-05" db="EMBL/GenBank/DDBJ databases">
        <title>Another draft genome of Portunus trituberculatus and its Hox gene families provides insights of decapod evolution.</title>
        <authorList>
            <person name="Jeong J.-H."/>
            <person name="Song I."/>
            <person name="Kim S."/>
            <person name="Choi T."/>
            <person name="Kim D."/>
            <person name="Ryu S."/>
            <person name="Kim W."/>
        </authorList>
    </citation>
    <scope>NUCLEOTIDE SEQUENCE [LARGE SCALE GENOMIC DNA]</scope>
    <source>
        <tissue evidence="2">Muscle</tissue>
    </source>
</reference>
<sequence length="38" mass="3852">MDSGPPPDTSARGSKKRGDPHTAAHTTPSPHLAGTTLT</sequence>
<dbReference type="AlphaFoldDB" id="A0A5B7KE35"/>
<keyword evidence="3" id="KW-1185">Reference proteome</keyword>
<evidence type="ECO:0000256" key="1">
    <source>
        <dbReference type="SAM" id="MobiDB-lite"/>
    </source>
</evidence>
<feature type="region of interest" description="Disordered" evidence="1">
    <location>
        <begin position="1"/>
        <end position="38"/>
    </location>
</feature>
<proteinExistence type="predicted"/>
<feature type="compositionally biased region" description="Polar residues" evidence="1">
    <location>
        <begin position="24"/>
        <end position="38"/>
    </location>
</feature>
<comment type="caution">
    <text evidence="2">The sequence shown here is derived from an EMBL/GenBank/DDBJ whole genome shotgun (WGS) entry which is preliminary data.</text>
</comment>
<accession>A0A5B7KE35</accession>